<gene>
    <name evidence="2" type="ORF">EJ04DRAFT_40532</name>
</gene>
<protein>
    <submittedName>
        <fullName evidence="2">Uncharacterized protein</fullName>
    </submittedName>
</protein>
<accession>A0A9P4V7L6</accession>
<dbReference type="AlphaFoldDB" id="A0A9P4V7L6"/>
<proteinExistence type="predicted"/>
<name>A0A9P4V7L6_9PLEO</name>
<sequence>MNIPECKRRRLAKEWSHAAHLVTTSTQSPPRLRPGSEFNCSSSVVESNGSALQSLIASHPEGAKNVPGNSIASKTTSTNLARGAITQYGTLQEPASSFKGCDPSKGAGSVATAANAPPHMPSQGVREEGKQSRGQQGNQSPNTITFPFHIPAISKYSVTFHLTLA</sequence>
<feature type="compositionally biased region" description="Polar residues" evidence="1">
    <location>
        <begin position="132"/>
        <end position="145"/>
    </location>
</feature>
<keyword evidence="3" id="KW-1185">Reference proteome</keyword>
<evidence type="ECO:0000313" key="3">
    <source>
        <dbReference type="Proteomes" id="UP000799444"/>
    </source>
</evidence>
<reference evidence="2" key="1">
    <citation type="journal article" date="2020" name="Stud. Mycol.">
        <title>101 Dothideomycetes genomes: a test case for predicting lifestyles and emergence of pathogens.</title>
        <authorList>
            <person name="Haridas S."/>
            <person name="Albert R."/>
            <person name="Binder M."/>
            <person name="Bloem J."/>
            <person name="Labutti K."/>
            <person name="Salamov A."/>
            <person name="Andreopoulos B."/>
            <person name="Baker S."/>
            <person name="Barry K."/>
            <person name="Bills G."/>
            <person name="Bluhm B."/>
            <person name="Cannon C."/>
            <person name="Castanera R."/>
            <person name="Culley D."/>
            <person name="Daum C."/>
            <person name="Ezra D."/>
            <person name="Gonzalez J."/>
            <person name="Henrissat B."/>
            <person name="Kuo A."/>
            <person name="Liang C."/>
            <person name="Lipzen A."/>
            <person name="Lutzoni F."/>
            <person name="Magnuson J."/>
            <person name="Mondo S."/>
            <person name="Nolan M."/>
            <person name="Ohm R."/>
            <person name="Pangilinan J."/>
            <person name="Park H.-J."/>
            <person name="Ramirez L."/>
            <person name="Alfaro M."/>
            <person name="Sun H."/>
            <person name="Tritt A."/>
            <person name="Yoshinaga Y."/>
            <person name="Zwiers L.-H."/>
            <person name="Turgeon B."/>
            <person name="Goodwin S."/>
            <person name="Spatafora J."/>
            <person name="Crous P."/>
            <person name="Grigoriev I."/>
        </authorList>
    </citation>
    <scope>NUCLEOTIDE SEQUENCE</scope>
    <source>
        <strain evidence="2">CBS 125425</strain>
    </source>
</reference>
<dbReference type="Proteomes" id="UP000799444">
    <property type="component" value="Unassembled WGS sequence"/>
</dbReference>
<evidence type="ECO:0000313" key="2">
    <source>
        <dbReference type="EMBL" id="KAF2738570.1"/>
    </source>
</evidence>
<evidence type="ECO:0000256" key="1">
    <source>
        <dbReference type="SAM" id="MobiDB-lite"/>
    </source>
</evidence>
<feature type="region of interest" description="Disordered" evidence="1">
    <location>
        <begin position="92"/>
        <end position="145"/>
    </location>
</feature>
<comment type="caution">
    <text evidence="2">The sequence shown here is derived from an EMBL/GenBank/DDBJ whole genome shotgun (WGS) entry which is preliminary data.</text>
</comment>
<dbReference type="EMBL" id="ML996108">
    <property type="protein sequence ID" value="KAF2738570.1"/>
    <property type="molecule type" value="Genomic_DNA"/>
</dbReference>
<organism evidence="2 3">
    <name type="scientific">Polyplosphaeria fusca</name>
    <dbReference type="NCBI Taxonomy" id="682080"/>
    <lineage>
        <taxon>Eukaryota</taxon>
        <taxon>Fungi</taxon>
        <taxon>Dikarya</taxon>
        <taxon>Ascomycota</taxon>
        <taxon>Pezizomycotina</taxon>
        <taxon>Dothideomycetes</taxon>
        <taxon>Pleosporomycetidae</taxon>
        <taxon>Pleosporales</taxon>
        <taxon>Tetraplosphaeriaceae</taxon>
        <taxon>Polyplosphaeria</taxon>
    </lineage>
</organism>